<dbReference type="Gene3D" id="1.10.3720.10">
    <property type="entry name" value="MetI-like"/>
    <property type="match status" value="2"/>
</dbReference>
<proteinExistence type="inferred from homology"/>
<evidence type="ECO:0000256" key="8">
    <source>
        <dbReference type="RuleBase" id="RU363032"/>
    </source>
</evidence>
<dbReference type="PANTHER" id="PTHR30614">
    <property type="entry name" value="MEMBRANE COMPONENT OF AMINO ACID ABC TRANSPORTER"/>
    <property type="match status" value="1"/>
</dbReference>
<dbReference type="CDD" id="cd06261">
    <property type="entry name" value="TM_PBP2"/>
    <property type="match status" value="2"/>
</dbReference>
<evidence type="ECO:0000313" key="11">
    <source>
        <dbReference type="Proteomes" id="UP000594015"/>
    </source>
</evidence>
<dbReference type="Proteomes" id="UP000594015">
    <property type="component" value="Chromosome"/>
</dbReference>
<dbReference type="GO" id="GO:0022857">
    <property type="term" value="F:transmembrane transporter activity"/>
    <property type="evidence" value="ECO:0007669"/>
    <property type="project" value="InterPro"/>
</dbReference>
<name>A0AAE7NL88_9BRAD</name>
<dbReference type="RefSeq" id="WP_092214472.1">
    <property type="nucleotide sequence ID" value="NZ_CP030050.1"/>
</dbReference>
<feature type="transmembrane region" description="Helical" evidence="8">
    <location>
        <begin position="437"/>
        <end position="459"/>
    </location>
</feature>
<keyword evidence="4" id="KW-1003">Cell membrane</keyword>
<dbReference type="EMBL" id="CP030050">
    <property type="protein sequence ID" value="QOZ67341.1"/>
    <property type="molecule type" value="Genomic_DNA"/>
</dbReference>
<dbReference type="InterPro" id="IPR035906">
    <property type="entry name" value="MetI-like_sf"/>
</dbReference>
<evidence type="ECO:0000256" key="4">
    <source>
        <dbReference type="ARBA" id="ARBA00022475"/>
    </source>
</evidence>
<dbReference type="KEGG" id="barh:WN72_14240"/>
<keyword evidence="7 8" id="KW-0472">Membrane</keyword>
<feature type="transmembrane region" description="Helical" evidence="8">
    <location>
        <begin position="512"/>
        <end position="530"/>
    </location>
</feature>
<dbReference type="GO" id="GO:0043190">
    <property type="term" value="C:ATP-binding cassette (ABC) transporter complex"/>
    <property type="evidence" value="ECO:0007669"/>
    <property type="project" value="InterPro"/>
</dbReference>
<protein>
    <submittedName>
        <fullName evidence="10">ABC transporter permease subunit</fullName>
    </submittedName>
</protein>
<keyword evidence="6 8" id="KW-1133">Transmembrane helix</keyword>
<evidence type="ECO:0000256" key="2">
    <source>
        <dbReference type="ARBA" id="ARBA00010072"/>
    </source>
</evidence>
<dbReference type="InterPro" id="IPR010065">
    <property type="entry name" value="AA_ABC_transptr_permease_3TM"/>
</dbReference>
<evidence type="ECO:0000259" key="9">
    <source>
        <dbReference type="PROSITE" id="PS50928"/>
    </source>
</evidence>
<feature type="transmembrane region" description="Helical" evidence="8">
    <location>
        <begin position="406"/>
        <end position="425"/>
    </location>
</feature>
<feature type="domain" description="ABC transmembrane type-1" evidence="9">
    <location>
        <begin position="81"/>
        <end position="315"/>
    </location>
</feature>
<sequence length="681" mass="72040">MSTALTTRGWRGRGIAGRAIVAVSLVIGVVAGWMVLSAALAVRGIATGFDFLWRPASFQISEALFAVTPSDPIVVTLAAGLANTLLVVLVASPLALAIGIVVGLLRASPSARVVRFAGIYVQPLRNTPVILQLFLWYGLLIRYLPAPRDAMELLPGVFLSSRGLAIPAVSLHTPFLDWPVLRGFNFIGGWTLSPELLALIGGLALFHGASLAEVVRAGIQAVPIGQGEAARALGTGRLKSLWLVVLPQARRLAVPAAASQLLILAKNSTLAVAIGYPDLVSVTNTVINQTGRAIEGTAIILSVFLVLNLSLGAVVERYNAFWAGRGMAASAETGRATTKMQHVSWLDAMLLVVVLAVSWPLLRWGIVDAVWTGTPADCRAANGACWALLAEKGRLMMFGAYPANEIIRPVVATTIFSGLIIWSLIDAGRHWRLIASGWALGTVAAIAIMGGGVFGLRIVSPLDWGGVPLTIGLAVLSFALALPLGMSLALARTSDRPGLRNAAVAAIEMLRSLPLVSLLFAVAVILPLLVPGEAPGGKLARCLLALTLLMAAYLAEVFRGGIQAIPTGELDAARALGLGYWRTQQLVIWPQVFRLCSAPLVNTFIGGFKDTSLVLVIGLLDVFAATKAALADPEWRLFSTEAYLVLAAIYFTVCYAMSRYAARLERESGSRAASKPINVIR</sequence>
<dbReference type="PANTHER" id="PTHR30614:SF41">
    <property type="entry name" value="INNER MEMBRANE AMINO-ACID ABC TRANSPORTER PERMEASE PROTEIN YHDY"/>
    <property type="match status" value="1"/>
</dbReference>
<dbReference type="Pfam" id="PF00528">
    <property type="entry name" value="BPD_transp_1"/>
    <property type="match status" value="2"/>
</dbReference>
<evidence type="ECO:0000313" key="10">
    <source>
        <dbReference type="EMBL" id="QOZ67341.1"/>
    </source>
</evidence>
<feature type="transmembrane region" description="Helical" evidence="8">
    <location>
        <begin position="642"/>
        <end position="662"/>
    </location>
</feature>
<feature type="transmembrane region" description="Helical" evidence="8">
    <location>
        <begin position="536"/>
        <end position="555"/>
    </location>
</feature>
<dbReference type="GO" id="GO:0006865">
    <property type="term" value="P:amino acid transport"/>
    <property type="evidence" value="ECO:0007669"/>
    <property type="project" value="TreeGrafter"/>
</dbReference>
<feature type="transmembrane region" description="Helical" evidence="8">
    <location>
        <begin position="85"/>
        <end position="105"/>
    </location>
</feature>
<dbReference type="AlphaFoldDB" id="A0AAE7NL88"/>
<keyword evidence="5 8" id="KW-0812">Transmembrane</keyword>
<feature type="transmembrane region" description="Helical" evidence="8">
    <location>
        <begin position="296"/>
        <end position="315"/>
    </location>
</feature>
<reference evidence="10 11" key="1">
    <citation type="submission" date="2018-06" db="EMBL/GenBank/DDBJ databases">
        <title>Comparative genomics of Bradyrhizobium nodulating Arachidis hypogaea.</title>
        <authorList>
            <person name="Li Y."/>
        </authorList>
    </citation>
    <scope>NUCLEOTIDE SEQUENCE [LARGE SCALE GENOMIC DNA]</scope>
    <source>
        <strain evidence="10 11">CCBAU 051107</strain>
    </source>
</reference>
<feature type="transmembrane region" description="Helical" evidence="8">
    <location>
        <begin position="343"/>
        <end position="362"/>
    </location>
</feature>
<evidence type="ECO:0000256" key="7">
    <source>
        <dbReference type="ARBA" id="ARBA00023136"/>
    </source>
</evidence>
<feature type="transmembrane region" description="Helical" evidence="8">
    <location>
        <begin position="184"/>
        <end position="206"/>
    </location>
</feature>
<evidence type="ECO:0000256" key="3">
    <source>
        <dbReference type="ARBA" id="ARBA00022448"/>
    </source>
</evidence>
<feature type="transmembrane region" description="Helical" evidence="8">
    <location>
        <begin position="252"/>
        <end position="276"/>
    </location>
</feature>
<dbReference type="InterPro" id="IPR043429">
    <property type="entry name" value="ArtM/GltK/GlnP/TcyL/YhdX-like"/>
</dbReference>
<evidence type="ECO:0000256" key="6">
    <source>
        <dbReference type="ARBA" id="ARBA00022989"/>
    </source>
</evidence>
<feature type="transmembrane region" description="Helical" evidence="8">
    <location>
        <begin position="126"/>
        <end position="144"/>
    </location>
</feature>
<feature type="transmembrane region" description="Helical" evidence="8">
    <location>
        <begin position="471"/>
        <end position="491"/>
    </location>
</feature>
<comment type="subcellular location">
    <subcellularLocation>
        <location evidence="1">Cell inner membrane</location>
        <topology evidence="1">Multi-pass membrane protein</topology>
    </subcellularLocation>
    <subcellularLocation>
        <location evidence="8">Cell membrane</location>
        <topology evidence="8">Multi-pass membrane protein</topology>
    </subcellularLocation>
</comment>
<dbReference type="NCBIfam" id="TIGR01726">
    <property type="entry name" value="HEQRo_perm_3TM"/>
    <property type="match status" value="1"/>
</dbReference>
<gene>
    <name evidence="10" type="ORF">WN72_14240</name>
</gene>
<dbReference type="PROSITE" id="PS50928">
    <property type="entry name" value="ABC_TM1"/>
    <property type="match status" value="2"/>
</dbReference>
<comment type="similarity">
    <text evidence="2">Belongs to the binding-protein-dependent transport system permease family. HisMQ subfamily.</text>
</comment>
<organism evidence="10 11">
    <name type="scientific">Bradyrhizobium arachidis</name>
    <dbReference type="NCBI Taxonomy" id="858423"/>
    <lineage>
        <taxon>Bacteria</taxon>
        <taxon>Pseudomonadati</taxon>
        <taxon>Pseudomonadota</taxon>
        <taxon>Alphaproteobacteria</taxon>
        <taxon>Hyphomicrobiales</taxon>
        <taxon>Nitrobacteraceae</taxon>
        <taxon>Bradyrhizobium</taxon>
    </lineage>
</organism>
<keyword evidence="3 8" id="KW-0813">Transport</keyword>
<evidence type="ECO:0000256" key="5">
    <source>
        <dbReference type="ARBA" id="ARBA00022692"/>
    </source>
</evidence>
<evidence type="ECO:0000256" key="1">
    <source>
        <dbReference type="ARBA" id="ARBA00004429"/>
    </source>
</evidence>
<feature type="domain" description="ABC transmembrane type-1" evidence="9">
    <location>
        <begin position="467"/>
        <end position="661"/>
    </location>
</feature>
<dbReference type="SUPFAM" id="SSF161098">
    <property type="entry name" value="MetI-like"/>
    <property type="match status" value="2"/>
</dbReference>
<accession>A0AAE7NL88</accession>
<feature type="transmembrane region" description="Helical" evidence="8">
    <location>
        <begin position="20"/>
        <end position="46"/>
    </location>
</feature>
<dbReference type="InterPro" id="IPR000515">
    <property type="entry name" value="MetI-like"/>
</dbReference>